<keyword evidence="1" id="KW-0732">Signal</keyword>
<feature type="domain" description="F-box" evidence="2">
    <location>
        <begin position="3"/>
        <end position="50"/>
    </location>
</feature>
<proteinExistence type="predicted"/>
<dbReference type="EMBL" id="OU503037">
    <property type="protein sequence ID" value="CAI9755241.1"/>
    <property type="molecule type" value="Genomic_DNA"/>
</dbReference>
<evidence type="ECO:0000313" key="3">
    <source>
        <dbReference type="EMBL" id="CAI9755241.1"/>
    </source>
</evidence>
<organism evidence="3 4">
    <name type="scientific">Fraxinus pennsylvanica</name>
    <dbReference type="NCBI Taxonomy" id="56036"/>
    <lineage>
        <taxon>Eukaryota</taxon>
        <taxon>Viridiplantae</taxon>
        <taxon>Streptophyta</taxon>
        <taxon>Embryophyta</taxon>
        <taxon>Tracheophyta</taxon>
        <taxon>Spermatophyta</taxon>
        <taxon>Magnoliopsida</taxon>
        <taxon>eudicotyledons</taxon>
        <taxon>Gunneridae</taxon>
        <taxon>Pentapetalae</taxon>
        <taxon>asterids</taxon>
        <taxon>lamiids</taxon>
        <taxon>Lamiales</taxon>
        <taxon>Oleaceae</taxon>
        <taxon>Oleeae</taxon>
        <taxon>Fraxinus</taxon>
    </lineage>
</organism>
<reference evidence="3" key="1">
    <citation type="submission" date="2023-05" db="EMBL/GenBank/DDBJ databases">
        <authorList>
            <person name="Huff M."/>
        </authorList>
    </citation>
    <scope>NUCLEOTIDE SEQUENCE</scope>
</reference>
<dbReference type="Gene3D" id="1.20.1280.50">
    <property type="match status" value="1"/>
</dbReference>
<gene>
    <name evidence="3" type="ORF">FPE_LOCUS2672</name>
</gene>
<dbReference type="Proteomes" id="UP000834106">
    <property type="component" value="Chromosome 2"/>
</dbReference>
<dbReference type="Pfam" id="PF00646">
    <property type="entry name" value="F-box"/>
    <property type="match status" value="1"/>
</dbReference>
<evidence type="ECO:0000256" key="1">
    <source>
        <dbReference type="SAM" id="SignalP"/>
    </source>
</evidence>
<evidence type="ECO:0000313" key="4">
    <source>
        <dbReference type="Proteomes" id="UP000834106"/>
    </source>
</evidence>
<protein>
    <recommendedName>
        <fullName evidence="2">F-box domain-containing protein</fullName>
    </recommendedName>
</protein>
<dbReference type="InterPro" id="IPR036047">
    <property type="entry name" value="F-box-like_dom_sf"/>
</dbReference>
<feature type="chain" id="PRO_5041961018" description="F-box domain-containing protein" evidence="1">
    <location>
        <begin position="30"/>
        <end position="105"/>
    </location>
</feature>
<accession>A0AAD1YS25</accession>
<dbReference type="AlphaFoldDB" id="A0AAD1YS25"/>
<dbReference type="InterPro" id="IPR001810">
    <property type="entry name" value="F-box_dom"/>
</dbReference>
<sequence length="105" mass="11788">MSTCSESGPPHEALFFVLAFLPVFELVSMTQVCKSLRDAINNDILPWLNIIVELPLNKRLSDDILMKVTSKANGRLRFLALKNCVRVTDDGLLKVVEENPFISKV</sequence>
<dbReference type="SUPFAM" id="SSF81383">
    <property type="entry name" value="F-box domain"/>
    <property type="match status" value="1"/>
</dbReference>
<feature type="signal peptide" evidence="1">
    <location>
        <begin position="1"/>
        <end position="29"/>
    </location>
</feature>
<evidence type="ECO:0000259" key="2">
    <source>
        <dbReference type="PROSITE" id="PS50181"/>
    </source>
</evidence>
<dbReference type="PROSITE" id="PS50181">
    <property type="entry name" value="FBOX"/>
    <property type="match status" value="1"/>
</dbReference>
<keyword evidence="4" id="KW-1185">Reference proteome</keyword>
<name>A0AAD1YS25_9LAMI</name>